<sequence>HHGSAGQQQSATGCVVAAAAVSGCTARQCYIPDARRHPGCGAEEKATLRCTAAAMVVRQFSVAAHDAGSKTKVIKSKLNPVFVLNVRQLTPCWICYEKNLATPPPATDAKCVGKDSCNINLDL</sequence>
<feature type="non-terminal residue" evidence="1">
    <location>
        <position position="1"/>
    </location>
</feature>
<dbReference type="AlphaFoldDB" id="A0A5J9SMZ6"/>
<dbReference type="Proteomes" id="UP000324897">
    <property type="component" value="Unassembled WGS sequence"/>
</dbReference>
<comment type="caution">
    <text evidence="1">The sequence shown here is derived from an EMBL/GenBank/DDBJ whole genome shotgun (WGS) entry which is preliminary data.</text>
</comment>
<proteinExistence type="predicted"/>
<dbReference type="Gramene" id="TVU00378">
    <property type="protein sequence ID" value="TVU00378"/>
    <property type="gene ID" value="EJB05_54199"/>
</dbReference>
<keyword evidence="2" id="KW-1185">Reference proteome</keyword>
<dbReference type="EMBL" id="RWGY01000597">
    <property type="protein sequence ID" value="TVU00378.1"/>
    <property type="molecule type" value="Genomic_DNA"/>
</dbReference>
<feature type="non-terminal residue" evidence="1">
    <location>
        <position position="123"/>
    </location>
</feature>
<reference evidence="1 2" key="1">
    <citation type="journal article" date="2019" name="Sci. Rep.">
        <title>A high-quality genome of Eragrostis curvula grass provides insights into Poaceae evolution and supports new strategies to enhance forage quality.</title>
        <authorList>
            <person name="Carballo J."/>
            <person name="Santos B.A.C.M."/>
            <person name="Zappacosta D."/>
            <person name="Garbus I."/>
            <person name="Selva J.P."/>
            <person name="Gallo C.A."/>
            <person name="Diaz A."/>
            <person name="Albertini E."/>
            <person name="Caccamo M."/>
            <person name="Echenique V."/>
        </authorList>
    </citation>
    <scope>NUCLEOTIDE SEQUENCE [LARGE SCALE GENOMIC DNA]</scope>
    <source>
        <strain evidence="2">cv. Victoria</strain>
        <tissue evidence="1">Leaf</tissue>
    </source>
</reference>
<evidence type="ECO:0000313" key="1">
    <source>
        <dbReference type="EMBL" id="TVU00378.1"/>
    </source>
</evidence>
<organism evidence="1 2">
    <name type="scientific">Eragrostis curvula</name>
    <name type="common">weeping love grass</name>
    <dbReference type="NCBI Taxonomy" id="38414"/>
    <lineage>
        <taxon>Eukaryota</taxon>
        <taxon>Viridiplantae</taxon>
        <taxon>Streptophyta</taxon>
        <taxon>Embryophyta</taxon>
        <taxon>Tracheophyta</taxon>
        <taxon>Spermatophyta</taxon>
        <taxon>Magnoliopsida</taxon>
        <taxon>Liliopsida</taxon>
        <taxon>Poales</taxon>
        <taxon>Poaceae</taxon>
        <taxon>PACMAD clade</taxon>
        <taxon>Chloridoideae</taxon>
        <taxon>Eragrostideae</taxon>
        <taxon>Eragrostidinae</taxon>
        <taxon>Eragrostis</taxon>
    </lineage>
</organism>
<gene>
    <name evidence="1" type="ORF">EJB05_54199</name>
</gene>
<accession>A0A5J9SMZ6</accession>
<protein>
    <submittedName>
        <fullName evidence="1">Uncharacterized protein</fullName>
    </submittedName>
</protein>
<name>A0A5J9SMZ6_9POAL</name>
<evidence type="ECO:0000313" key="2">
    <source>
        <dbReference type="Proteomes" id="UP000324897"/>
    </source>
</evidence>